<keyword evidence="3" id="KW-0963">Cytoplasm</keyword>
<feature type="compositionally biased region" description="Polar residues" evidence="6">
    <location>
        <begin position="404"/>
        <end position="425"/>
    </location>
</feature>
<feature type="compositionally biased region" description="Low complexity" evidence="6">
    <location>
        <begin position="537"/>
        <end position="553"/>
    </location>
</feature>
<feature type="compositionally biased region" description="Acidic residues" evidence="6">
    <location>
        <begin position="1352"/>
        <end position="1366"/>
    </location>
</feature>
<feature type="region of interest" description="Disordered" evidence="6">
    <location>
        <begin position="600"/>
        <end position="857"/>
    </location>
</feature>
<feature type="compositionally biased region" description="Acidic residues" evidence="6">
    <location>
        <begin position="1390"/>
        <end position="1464"/>
    </location>
</feature>
<evidence type="ECO:0000256" key="3">
    <source>
        <dbReference type="ARBA" id="ARBA00022490"/>
    </source>
</evidence>
<feature type="compositionally biased region" description="Basic and acidic residues" evidence="6">
    <location>
        <begin position="1606"/>
        <end position="1632"/>
    </location>
</feature>
<dbReference type="Proteomes" id="UP000694890">
    <property type="component" value="Linkage group LG4"/>
</dbReference>
<dbReference type="PROSITE" id="PS50309">
    <property type="entry name" value="DC"/>
    <property type="match status" value="2"/>
</dbReference>
<feature type="compositionally biased region" description="Basic and acidic residues" evidence="6">
    <location>
        <begin position="1465"/>
        <end position="1479"/>
    </location>
</feature>
<feature type="region of interest" description="Disordered" evidence="6">
    <location>
        <begin position="1985"/>
        <end position="2011"/>
    </location>
</feature>
<feature type="compositionally biased region" description="Low complexity" evidence="6">
    <location>
        <begin position="728"/>
        <end position="750"/>
    </location>
</feature>
<feature type="region of interest" description="Disordered" evidence="6">
    <location>
        <begin position="2101"/>
        <end position="2124"/>
    </location>
</feature>
<feature type="compositionally biased region" description="Polar residues" evidence="6">
    <location>
        <begin position="608"/>
        <end position="634"/>
    </location>
</feature>
<dbReference type="GO" id="GO:0035082">
    <property type="term" value="P:axoneme assembly"/>
    <property type="evidence" value="ECO:0007669"/>
    <property type="project" value="TreeGrafter"/>
</dbReference>
<comment type="subcellular location">
    <subcellularLocation>
        <location evidence="1">Cell projection</location>
    </subcellularLocation>
    <subcellularLocation>
        <location evidence="2">Cytoplasm</location>
    </subcellularLocation>
</comment>
<feature type="compositionally biased region" description="Acidic residues" evidence="6">
    <location>
        <begin position="1301"/>
        <end position="1318"/>
    </location>
</feature>
<dbReference type="GO" id="GO:0005930">
    <property type="term" value="C:axoneme"/>
    <property type="evidence" value="ECO:0007669"/>
    <property type="project" value="TreeGrafter"/>
</dbReference>
<feature type="compositionally biased region" description="Polar residues" evidence="6">
    <location>
        <begin position="1700"/>
        <end position="1727"/>
    </location>
</feature>
<feature type="region of interest" description="Disordered" evidence="6">
    <location>
        <begin position="2037"/>
        <end position="2066"/>
    </location>
</feature>
<dbReference type="SMART" id="SM00537">
    <property type="entry name" value="DCX"/>
    <property type="match status" value="2"/>
</dbReference>
<dbReference type="PANTHER" id="PTHR23005">
    <property type="entry name" value="RETINITIS PIGMENTOSA 1 PROTEIN"/>
    <property type="match status" value="1"/>
</dbReference>
<evidence type="ECO:0000256" key="2">
    <source>
        <dbReference type="ARBA" id="ARBA00004496"/>
    </source>
</evidence>
<dbReference type="GO" id="GO:0035556">
    <property type="term" value="P:intracellular signal transduction"/>
    <property type="evidence" value="ECO:0007669"/>
    <property type="project" value="InterPro"/>
</dbReference>
<dbReference type="GO" id="GO:0042461">
    <property type="term" value="P:photoreceptor cell development"/>
    <property type="evidence" value="ECO:0007669"/>
    <property type="project" value="TreeGrafter"/>
</dbReference>
<feature type="region of interest" description="Disordered" evidence="6">
    <location>
        <begin position="1812"/>
        <end position="1872"/>
    </location>
</feature>
<dbReference type="GO" id="GO:0060041">
    <property type="term" value="P:retina development in camera-type eye"/>
    <property type="evidence" value="ECO:0007669"/>
    <property type="project" value="TreeGrafter"/>
</dbReference>
<dbReference type="RefSeq" id="XP_018531681.1">
    <property type="nucleotide sequence ID" value="XM_018676165.1"/>
</dbReference>
<feature type="compositionally biased region" description="Basic and acidic residues" evidence="6">
    <location>
        <begin position="1277"/>
        <end position="1292"/>
    </location>
</feature>
<dbReference type="Gene3D" id="3.10.20.230">
    <property type="entry name" value="Doublecortin domain"/>
    <property type="match status" value="2"/>
</dbReference>
<evidence type="ECO:0000256" key="5">
    <source>
        <dbReference type="ARBA" id="ARBA00023273"/>
    </source>
</evidence>
<feature type="compositionally biased region" description="Basic and acidic residues" evidence="6">
    <location>
        <begin position="1665"/>
        <end position="1681"/>
    </location>
</feature>
<dbReference type="PANTHER" id="PTHR23005:SF4">
    <property type="entry name" value="OXYGEN-REGULATED PROTEIN 1"/>
    <property type="match status" value="1"/>
</dbReference>
<feature type="compositionally biased region" description="Basic and acidic residues" evidence="6">
    <location>
        <begin position="1501"/>
        <end position="1512"/>
    </location>
</feature>
<feature type="compositionally biased region" description="Basic and acidic residues" evidence="6">
    <location>
        <begin position="660"/>
        <end position="675"/>
    </location>
</feature>
<sequence length="2144" mass="238353">MSNTPIQDPAAQGLSSGSGQTLTSRHLQPIPDPSASKRVCFYKSGDNKFSGHRMVINGRTFKTFDALLDALSKKVPLPFGVRTITTPRGTHLVKGLDDLHDGGSYVCSDQKRVKPLNLDEVNRRQVPWNTTRPLSTGRRRRQGLQSGQFGRKNEVANRPAKVIERVAVRTPKRLVVIKNRDPTVKRTIVLQKRTAPTFDALLDYLSQILQFPVLKLYSTDGRRVDGLAALILCAGVVVAAGNEPFRLGNYSFHRTGQMTQAMYMENVEPSMLQPRAQNSKSFSSGKGSRNFSVSSERYIVNQINKSRNGSMNNHLHHNNRSFETEVNQHHTSMETCGTGMVDNEDHTCIIPQDDDIEKSFRVNQDGSMTVEMKVRLTIKEEEMLHWTTTLSRSSLSKRPACASISESGNSSPDSNNAFAKDSSSVSEDETKEENHPTGARKGVGFNNEQVYGGYTSTALGKAKTSFKRTPTPGPRHIKKRASVESVKMVTESGVQESTLGHYSYMERTADGETTEEYCIVRHTSSSNRPIPKPRKTASAGASNKGSNSSIKSSGVAEVLQIQNNGMEITETVMHICESQGCYDNYLANEEYSADSVLLHGSTPAADSKPSTVSGPHSSSNDIDFSWQPPTADSQQRQKEEILSLSSEPISTTTNNLSSVTEKDTATNSKTEETVKKVNTPQSEKNKKAIRPARNHKSSTSTSSSDKKLKDSLINPSKKSKHSSTDKLSSNASVGKKSFSSSESAKSGQKSKGAEKKSEMSQSKKLTKDEKRPRTDSALLVSAENMKRTQSKRQSLNNLAAKDNGHNVNTSTGRPQMKKKMSDILQPNKSLLPGKRTVSKPKSMTEQRISSPKKSLELSESISMPSLNPTPSEIHQYVENWLEKVSQDQVPYAEAIPDESGPPSKVVFQIGGDSESDEKNEYQTNLDECCSLYGDAVKKSASCLSVPLYHEGPETSLLYNDQKTRGLCVSMPSVRVDPAHCENKLRAHKSAEAIGPSNSESTPSMSNMLSPKAKIKPVLRQLCSSIQCIRRASDTNITSNLEKSNSVPDFSTQVASVFGSSCKAFLSFLSVMTLRDSLTSSALGDGYQSRSTSEAMLMMESLQKISTIEDEEEQRASLTDLQSRASSQFRERWKDFQLLRERLESEPLSPKVSETEFALDVVSEGGDVFEDQQLGIDELMEELNMPQDLRAEISSTIQQSKSFYPVEESTFVETERNQSDSEDDVEKFVDECDDDTKQSMDPNTTCIVEDITEQPMYSEQAKVRELEQEPDEVQETGLDVKDSEVSQTERDEALNFSMKENETEEKEDEDQVEEVEEDREGEKEASVKEDEGQDDWEAEKRSREESVEKVEEGTEGEMTDYEEEGEELERGEKEVVEETEGIMDGQGQEAREDDSVEETDEREGVEETEEEERGENEVEEEGDKEEKGEEDSREENQVEESEVEADEVAVESDENISEEQEEEEKAEVVTEKNVEEKVEVIEETEEEEEATNNTDEVEEREEEKMGVVTKRDVEEEAEEGNEGTDEEEGADSVNEEVDEEEEEEEMDVVIEERDEEEDKMVVVNEEEEDDDDDAKVENTEERRARVMTDEEEEEEETDKDTDEGEKCDEGNRKELEETEDSLKEELVEAKEVVEEFESEENMEAGQTLAGEEREEDEENELNEALHQVEKQESKDQEGKDSEDVVSFPDDDCKNLLEEASYLQQHSSSCEEANAEQNTESPTKYSSEGQCEDEKCNGTDIVNELETDARGEHNEERHISLPHPVEISQDLLDFVNSALQSSSLIFTYDAQGNVRIEPDNARVVQTTQTVIPKSRKDSSYGLKCLPSPSTSDLSDYRPETSESGGYKTQDSVDIVSESGEEASERPFPVCRHKTNSPNERAIVERANSNLSVASKSEVLQSSRFKSVESFSSSDSGTKASREDLSYFSAASSLKADAKGAPEIEQCISLTSEKDTTDGVLIDQGRWLLKENHLIRKSPPVSLGMYGNIDSTSTDTAQENTSEGSPPHYKTQHSPLAAISSSELEEMARPQTPKCTYFNMPHGSDSDPFLDDSSVHSGQKDTSSVKGRGIRVSPTIDTTKTWSNKNGSLSSFASVEFKMPDRKVHPEGESSAVTHARRTSSGGGGVLRAQDSMEALHVRCGQYCPIL</sequence>
<feature type="compositionally biased region" description="Low complexity" evidence="6">
    <location>
        <begin position="10"/>
        <end position="24"/>
    </location>
</feature>
<feature type="compositionally biased region" description="Acidic residues" evidence="6">
    <location>
        <begin position="1651"/>
        <end position="1660"/>
    </location>
</feature>
<feature type="region of interest" description="Disordered" evidence="6">
    <location>
        <begin position="1206"/>
        <end position="1225"/>
    </location>
</feature>
<accession>A0AAJ7LTD6</accession>
<feature type="region of interest" description="Disordered" evidence="6">
    <location>
        <begin position="388"/>
        <end position="446"/>
    </location>
</feature>
<dbReference type="GO" id="GO:0043005">
    <property type="term" value="C:neuron projection"/>
    <property type="evidence" value="ECO:0007669"/>
    <property type="project" value="UniProtKB-ARBA"/>
</dbReference>
<dbReference type="Pfam" id="PF03607">
    <property type="entry name" value="DCX"/>
    <property type="match status" value="2"/>
</dbReference>
<keyword evidence="4" id="KW-0677">Repeat</keyword>
<protein>
    <submittedName>
        <fullName evidence="9">Oxygen-regulated protein 1</fullName>
    </submittedName>
</protein>
<feature type="compositionally biased region" description="Basic and acidic residues" evidence="6">
    <location>
        <begin position="765"/>
        <end position="774"/>
    </location>
</feature>
<keyword evidence="5" id="KW-0966">Cell projection</keyword>
<feature type="compositionally biased region" description="Acidic residues" evidence="6">
    <location>
        <begin position="1588"/>
        <end position="1605"/>
    </location>
</feature>
<feature type="compositionally biased region" description="Basic and acidic residues" evidence="6">
    <location>
        <begin position="1574"/>
        <end position="1587"/>
    </location>
</feature>
<feature type="compositionally biased region" description="Polar residues" evidence="6">
    <location>
        <begin position="1839"/>
        <end position="1849"/>
    </location>
</feature>
<dbReference type="GeneID" id="108883235"/>
<feature type="compositionally biased region" description="Low complexity" evidence="6">
    <location>
        <begin position="848"/>
        <end position="857"/>
    </location>
</feature>
<feature type="compositionally biased region" description="Basic residues" evidence="6">
    <location>
        <begin position="687"/>
        <end position="696"/>
    </location>
</feature>
<dbReference type="InterPro" id="IPR003533">
    <property type="entry name" value="Doublecortin_dom"/>
</dbReference>
<evidence type="ECO:0000256" key="1">
    <source>
        <dbReference type="ARBA" id="ARBA00004316"/>
    </source>
</evidence>
<feature type="compositionally biased region" description="Basic and acidic residues" evidence="6">
    <location>
        <begin position="1319"/>
        <end position="1329"/>
    </location>
</feature>
<feature type="region of interest" description="Disordered" evidence="6">
    <location>
        <begin position="1248"/>
        <end position="1737"/>
    </location>
</feature>
<evidence type="ECO:0000313" key="9">
    <source>
        <dbReference type="RefSeq" id="XP_018531681.1"/>
    </source>
</evidence>
<feature type="domain" description="Doublecortin" evidence="7">
    <location>
        <begin position="37"/>
        <end position="119"/>
    </location>
</feature>
<gene>
    <name evidence="9" type="primary">LOC108883235</name>
</gene>
<name>A0AAJ7LTD6_LATCA</name>
<organism evidence="8 9">
    <name type="scientific">Lates calcarifer</name>
    <name type="common">Barramundi</name>
    <name type="synonym">Holocentrus calcarifer</name>
    <dbReference type="NCBI Taxonomy" id="8187"/>
    <lineage>
        <taxon>Eukaryota</taxon>
        <taxon>Metazoa</taxon>
        <taxon>Chordata</taxon>
        <taxon>Craniata</taxon>
        <taxon>Vertebrata</taxon>
        <taxon>Euteleostomi</taxon>
        <taxon>Actinopterygii</taxon>
        <taxon>Neopterygii</taxon>
        <taxon>Teleostei</taxon>
        <taxon>Neoteleostei</taxon>
        <taxon>Acanthomorphata</taxon>
        <taxon>Carangaria</taxon>
        <taxon>Carangaria incertae sedis</taxon>
        <taxon>Centropomidae</taxon>
        <taxon>Lates</taxon>
    </lineage>
</organism>
<feature type="compositionally biased region" description="Basic and acidic residues" evidence="6">
    <location>
        <begin position="1337"/>
        <end position="1351"/>
    </location>
</feature>
<evidence type="ECO:0000256" key="4">
    <source>
        <dbReference type="ARBA" id="ARBA00022737"/>
    </source>
</evidence>
<proteinExistence type="predicted"/>
<feature type="compositionally biased region" description="Acidic residues" evidence="6">
    <location>
        <begin position="1513"/>
        <end position="1573"/>
    </location>
</feature>
<feature type="region of interest" description="Disordered" evidence="6">
    <location>
        <begin position="522"/>
        <end position="553"/>
    </location>
</feature>
<dbReference type="FunFam" id="3.10.20.230:FF:000006">
    <property type="entry name" value="Oxygen-regulated protein 1"/>
    <property type="match status" value="1"/>
</dbReference>
<evidence type="ECO:0000259" key="7">
    <source>
        <dbReference type="PROSITE" id="PS50309"/>
    </source>
</evidence>
<evidence type="ECO:0000256" key="6">
    <source>
        <dbReference type="SAM" id="MobiDB-lite"/>
    </source>
</evidence>
<feature type="compositionally biased region" description="Polar residues" evidence="6">
    <location>
        <begin position="1986"/>
        <end position="2001"/>
    </location>
</feature>
<dbReference type="SUPFAM" id="SSF89837">
    <property type="entry name" value="Doublecortin (DC)"/>
    <property type="match status" value="2"/>
</dbReference>
<feature type="compositionally biased region" description="Polar residues" evidence="6">
    <location>
        <begin position="2052"/>
        <end position="2062"/>
    </location>
</feature>
<feature type="compositionally biased region" description="Acidic residues" evidence="6">
    <location>
        <begin position="1480"/>
        <end position="1500"/>
    </location>
</feature>
<feature type="region of interest" description="Disordered" evidence="6">
    <location>
        <begin position="1"/>
        <end position="31"/>
    </location>
</feature>
<feature type="domain" description="Doublecortin" evidence="7">
    <location>
        <begin position="172"/>
        <end position="251"/>
    </location>
</feature>
<feature type="compositionally biased region" description="Low complexity" evidence="6">
    <location>
        <begin position="642"/>
        <end position="653"/>
    </location>
</feature>
<evidence type="ECO:0000313" key="8">
    <source>
        <dbReference type="Proteomes" id="UP000694890"/>
    </source>
</evidence>
<reference evidence="9" key="1">
    <citation type="submission" date="2025-08" db="UniProtKB">
        <authorList>
            <consortium name="RefSeq"/>
        </authorList>
    </citation>
    <scope>IDENTIFICATION</scope>
    <source>
        <tissue evidence="9">Brain</tissue>
    </source>
</reference>
<feature type="region of interest" description="Disordered" evidence="6">
    <location>
        <begin position="129"/>
        <end position="151"/>
    </location>
</feature>
<dbReference type="InterPro" id="IPR036572">
    <property type="entry name" value="Doublecortin_dom_sf"/>
</dbReference>
<dbReference type="KEGG" id="lcf:108883235"/>